<evidence type="ECO:0000259" key="3">
    <source>
        <dbReference type="Pfam" id="PF00725"/>
    </source>
</evidence>
<dbReference type="Gene3D" id="1.10.1040.10">
    <property type="entry name" value="N-(1-d-carboxylethyl)-l-norvaline Dehydrogenase, domain 2"/>
    <property type="match status" value="2"/>
</dbReference>
<dbReference type="EC" id="1.1.1.-" evidence="5"/>
<reference evidence="5 6" key="1">
    <citation type="submission" date="2019-10" db="EMBL/GenBank/DDBJ databases">
        <authorList>
            <person name="Karimi E."/>
        </authorList>
    </citation>
    <scope>NUCLEOTIDE SEQUENCE [LARGE SCALE GENOMIC DNA]</scope>
    <source>
        <strain evidence="5">Acinetobacter sp. 8BE</strain>
    </source>
</reference>
<dbReference type="InterPro" id="IPR008927">
    <property type="entry name" value="6-PGluconate_DH-like_C_sf"/>
</dbReference>
<dbReference type="InterPro" id="IPR006176">
    <property type="entry name" value="3-OHacyl-CoA_DH_NAD-bd"/>
</dbReference>
<feature type="domain" description="3-hydroxyacyl-CoA dehydrogenase C-terminal" evidence="3">
    <location>
        <begin position="415"/>
        <end position="497"/>
    </location>
</feature>
<keyword evidence="2" id="KW-0520">NAD</keyword>
<dbReference type="GO" id="GO:0016616">
    <property type="term" value="F:oxidoreductase activity, acting on the CH-OH group of donors, NAD or NADP as acceptor"/>
    <property type="evidence" value="ECO:0007669"/>
    <property type="project" value="InterPro"/>
</dbReference>
<dbReference type="PANTHER" id="PTHR48075">
    <property type="entry name" value="3-HYDROXYACYL-COA DEHYDROGENASE FAMILY PROTEIN"/>
    <property type="match status" value="1"/>
</dbReference>
<evidence type="ECO:0000259" key="4">
    <source>
        <dbReference type="Pfam" id="PF02737"/>
    </source>
</evidence>
<sequence>MTYDIKSMAVIGVGIMGSGIAQIAAQSGHITYLYDTKAGAAEQAKDKLAATFQKLVDKNKITTEQAAAANKNLVVAHQLEDLKNCDLIVEAIIERLDIKQGLMQQLEAVVSEHTILASNTSSLSITAIAANCNKPERVAGFHFFNPVPLMKVVEVIQGLKTDPAIIQALIDLSRAFGHRPVVAKDTPGFIINHAGRAYGTEALKILNENVCDISEIDRILRDGVGFRMGPFELMDLTGLDVSHPVMESIYHQYYEEARYKPNPLTKQMLEAKQLGRKVKQGFYNYTTGEKTGEQPAQFVERLAQYPKVWIAADFPEDKKQLEDYLTQQNIDIDSNPEPQTDSLCLLACYGEDTTHAAARYAVDPLQTIAIDMLYGIGKHRTLMPSLITKTEYRQAAHSIFNLDGGMVSMIAESIGFVAQRVLAMVINLGCDIAQQNIATVDDINAAVRLGLGYPFGPIEWGDHLGREKILLILNRISTLTYDPRYRPSPWLQRRVALNLPLTFNSGF</sequence>
<accession>A0A653K1U6</accession>
<dbReference type="Pfam" id="PF02737">
    <property type="entry name" value="3HCDH_N"/>
    <property type="match status" value="1"/>
</dbReference>
<name>A0A653K1U6_9GAMM</name>
<dbReference type="Proteomes" id="UP000430404">
    <property type="component" value="Unassembled WGS sequence"/>
</dbReference>
<dbReference type="InterPro" id="IPR036291">
    <property type="entry name" value="NAD(P)-bd_dom_sf"/>
</dbReference>
<proteinExistence type="predicted"/>
<dbReference type="SUPFAM" id="SSF51735">
    <property type="entry name" value="NAD(P)-binding Rossmann-fold domains"/>
    <property type="match status" value="1"/>
</dbReference>
<dbReference type="RefSeq" id="WP_216071408.1">
    <property type="nucleotide sequence ID" value="NZ_LR732744.1"/>
</dbReference>
<evidence type="ECO:0000313" key="6">
    <source>
        <dbReference type="Proteomes" id="UP000430404"/>
    </source>
</evidence>
<feature type="domain" description="3-hydroxyacyl-CoA dehydrogenase C-terminal" evidence="3">
    <location>
        <begin position="188"/>
        <end position="285"/>
    </location>
</feature>
<feature type="domain" description="3-hydroxyacyl-CoA dehydrogenase NAD binding" evidence="4">
    <location>
        <begin position="8"/>
        <end position="186"/>
    </location>
</feature>
<dbReference type="FunFam" id="3.40.50.720:FF:000009">
    <property type="entry name" value="Fatty oxidation complex, alpha subunit"/>
    <property type="match status" value="1"/>
</dbReference>
<evidence type="ECO:0000256" key="2">
    <source>
        <dbReference type="ARBA" id="ARBA00023027"/>
    </source>
</evidence>
<dbReference type="SUPFAM" id="SSF48179">
    <property type="entry name" value="6-phosphogluconate dehydrogenase C-terminal domain-like"/>
    <property type="match status" value="2"/>
</dbReference>
<dbReference type="Pfam" id="PF00725">
    <property type="entry name" value="3HCDH"/>
    <property type="match status" value="2"/>
</dbReference>
<keyword evidence="1 5" id="KW-0560">Oxidoreductase</keyword>
<dbReference type="GO" id="GO:0006631">
    <property type="term" value="P:fatty acid metabolic process"/>
    <property type="evidence" value="ECO:0007669"/>
    <property type="project" value="InterPro"/>
</dbReference>
<dbReference type="EMBL" id="CABWKZ010000008">
    <property type="protein sequence ID" value="VXA54371.1"/>
    <property type="molecule type" value="Genomic_DNA"/>
</dbReference>
<dbReference type="InterPro" id="IPR013328">
    <property type="entry name" value="6PGD_dom2"/>
</dbReference>
<protein>
    <submittedName>
        <fullName evidence="5">Dehydrogenase</fullName>
        <ecNumber evidence="5">1.1.1.-</ecNumber>
    </submittedName>
</protein>
<dbReference type="GO" id="GO:0070403">
    <property type="term" value="F:NAD+ binding"/>
    <property type="evidence" value="ECO:0007669"/>
    <property type="project" value="InterPro"/>
</dbReference>
<dbReference type="NCBIfam" id="NF006124">
    <property type="entry name" value="PRK08268.1"/>
    <property type="match status" value="1"/>
</dbReference>
<evidence type="ECO:0000256" key="1">
    <source>
        <dbReference type="ARBA" id="ARBA00023002"/>
    </source>
</evidence>
<gene>
    <name evidence="5" type="primary">dcaH</name>
    <name evidence="5" type="ORF">ACI8B_160016</name>
</gene>
<dbReference type="AlphaFoldDB" id="A0A653K1U6"/>
<dbReference type="InterPro" id="IPR006108">
    <property type="entry name" value="3HC_DH_C"/>
</dbReference>
<evidence type="ECO:0000313" key="5">
    <source>
        <dbReference type="EMBL" id="VXA54371.1"/>
    </source>
</evidence>
<organism evidence="5 6">
    <name type="scientific">Acinetobacter proteolyticus</name>
    <dbReference type="NCBI Taxonomy" id="1776741"/>
    <lineage>
        <taxon>Bacteria</taxon>
        <taxon>Pseudomonadati</taxon>
        <taxon>Pseudomonadota</taxon>
        <taxon>Gammaproteobacteria</taxon>
        <taxon>Moraxellales</taxon>
        <taxon>Moraxellaceae</taxon>
        <taxon>Acinetobacter</taxon>
    </lineage>
</organism>
<dbReference type="Gene3D" id="3.40.50.720">
    <property type="entry name" value="NAD(P)-binding Rossmann-like Domain"/>
    <property type="match status" value="1"/>
</dbReference>
<dbReference type="PANTHER" id="PTHR48075:SF5">
    <property type="entry name" value="3-HYDROXYBUTYRYL-COA DEHYDROGENASE"/>
    <property type="match status" value="1"/>
</dbReference>